<evidence type="ECO:0000313" key="2">
    <source>
        <dbReference type="EMBL" id="EEY14767.1"/>
    </source>
</evidence>
<dbReference type="GeneID" id="9530770"/>
<organism evidence="3">
    <name type="scientific">Verticillium alfalfae (strain VaMs.102 / ATCC MYA-4576 / FGSC 10136)</name>
    <name type="common">Verticillium wilt of alfalfa</name>
    <name type="synonym">Verticillium albo-atrum</name>
    <dbReference type="NCBI Taxonomy" id="526221"/>
    <lineage>
        <taxon>Eukaryota</taxon>
        <taxon>Fungi</taxon>
        <taxon>Dikarya</taxon>
        <taxon>Ascomycota</taxon>
        <taxon>Pezizomycotina</taxon>
        <taxon>Sordariomycetes</taxon>
        <taxon>Hypocreomycetidae</taxon>
        <taxon>Glomerellales</taxon>
        <taxon>Plectosphaerellaceae</taxon>
        <taxon>Verticillium</taxon>
    </lineage>
</organism>
<dbReference type="Proteomes" id="UP000008698">
    <property type="component" value="Unassembled WGS sequence"/>
</dbReference>
<sequence>MGMVGVVNPTINQTLLAYTQNAVGRNSSSPAEAFGGELGTASSEKDTAGHSSGEEAIPSGGAESTGGSAREGSNSLASSVHCSGMSALGSLGVALLLAGSV</sequence>
<gene>
    <name evidence="2" type="ORF">VDBG_00876</name>
</gene>
<name>C9S7K6_VERA1</name>
<protein>
    <submittedName>
        <fullName evidence="2">Predicted protein</fullName>
    </submittedName>
</protein>
<dbReference type="HOGENOM" id="CLU_2293829_0_0_1"/>
<dbReference type="AlphaFoldDB" id="C9S7K6"/>
<proteinExistence type="predicted"/>
<evidence type="ECO:0000256" key="1">
    <source>
        <dbReference type="SAM" id="MobiDB-lite"/>
    </source>
</evidence>
<evidence type="ECO:0000313" key="3">
    <source>
        <dbReference type="Proteomes" id="UP000008698"/>
    </source>
</evidence>
<keyword evidence="3" id="KW-1185">Reference proteome</keyword>
<dbReference type="RefSeq" id="XP_003009193.1">
    <property type="nucleotide sequence ID" value="XM_003009147.1"/>
</dbReference>
<feature type="compositionally biased region" description="Polar residues" evidence="1">
    <location>
        <begin position="65"/>
        <end position="79"/>
    </location>
</feature>
<dbReference type="EMBL" id="DS985214">
    <property type="protein sequence ID" value="EEY14767.1"/>
    <property type="molecule type" value="Genomic_DNA"/>
</dbReference>
<dbReference type="KEGG" id="val:VDBG_00876"/>
<feature type="region of interest" description="Disordered" evidence="1">
    <location>
        <begin position="25"/>
        <end position="79"/>
    </location>
</feature>
<accession>C9S7K6</accession>
<dbReference type="STRING" id="526221.C9S7K6"/>
<reference evidence="3" key="1">
    <citation type="journal article" date="2011" name="PLoS Pathog.">
        <title>Comparative genomics yields insights into niche adaptation of plant vascular wilt pathogens.</title>
        <authorList>
            <person name="Klosterman S.J."/>
            <person name="Subbarao K.V."/>
            <person name="Kang S."/>
            <person name="Veronese P."/>
            <person name="Gold S.E."/>
            <person name="Thomma B.P.H.J."/>
            <person name="Chen Z."/>
            <person name="Henrissat B."/>
            <person name="Lee Y.-H."/>
            <person name="Park J."/>
            <person name="Garcia-Pedrajas M.D."/>
            <person name="Barbara D.J."/>
            <person name="Anchieta A."/>
            <person name="de Jonge R."/>
            <person name="Santhanam P."/>
            <person name="Maruthachalam K."/>
            <person name="Atallah Z."/>
            <person name="Amyotte S.G."/>
            <person name="Paz Z."/>
            <person name="Inderbitzin P."/>
            <person name="Hayes R.J."/>
            <person name="Heiman D.I."/>
            <person name="Young S."/>
            <person name="Zeng Q."/>
            <person name="Engels R."/>
            <person name="Galagan J."/>
            <person name="Cuomo C.A."/>
            <person name="Dobinson K.F."/>
            <person name="Ma L.-J."/>
        </authorList>
    </citation>
    <scope>NUCLEOTIDE SEQUENCE [LARGE SCALE GENOMIC DNA]</scope>
    <source>
        <strain evidence="3">VaMs.102 / ATCC MYA-4576 / FGSC 10136</strain>
    </source>
</reference>
<dbReference type="eggNOG" id="ENOG502RKED">
    <property type="taxonomic scope" value="Eukaryota"/>
</dbReference>